<dbReference type="InterPro" id="IPR038607">
    <property type="entry name" value="PhoD-like_sf"/>
</dbReference>
<dbReference type="RefSeq" id="WP_106289508.1">
    <property type="nucleotide sequence ID" value="NZ_CAWNTC010000103.1"/>
</dbReference>
<dbReference type="Gene3D" id="3.60.21.70">
    <property type="entry name" value="PhoD-like phosphatase"/>
    <property type="match status" value="1"/>
</dbReference>
<reference evidence="1 2" key="1">
    <citation type="submission" date="2018-02" db="EMBL/GenBank/DDBJ databases">
        <authorList>
            <person name="Cohen D.B."/>
            <person name="Kent A.D."/>
        </authorList>
    </citation>
    <scope>NUCLEOTIDE SEQUENCE [LARGE SCALE GENOMIC DNA]</scope>
    <source>
        <strain evidence="1 2">CCAP 1448/3</strain>
    </source>
</reference>
<dbReference type="PANTHER" id="PTHR37031">
    <property type="entry name" value="METALLOPHOSPHATASE BINDING DOMAIN PROTEIN"/>
    <property type="match status" value="1"/>
</dbReference>
<dbReference type="InterPro" id="IPR029052">
    <property type="entry name" value="Metallo-depent_PP-like"/>
</dbReference>
<accession>A0A2T1C1C4</accession>
<evidence type="ECO:0000313" key="2">
    <source>
        <dbReference type="Proteomes" id="UP000238762"/>
    </source>
</evidence>
<proteinExistence type="predicted"/>
<dbReference type="OrthoDB" id="9795624at2"/>
<reference evidence="1 2" key="2">
    <citation type="submission" date="2018-03" db="EMBL/GenBank/DDBJ databases">
        <title>The ancient ancestry and fast evolution of plastids.</title>
        <authorList>
            <person name="Moore K.R."/>
            <person name="Magnabosco C."/>
            <person name="Momper L."/>
            <person name="Gold D.A."/>
            <person name="Bosak T."/>
            <person name="Fournier G.P."/>
        </authorList>
    </citation>
    <scope>NUCLEOTIDE SEQUENCE [LARGE SCALE GENOMIC DNA]</scope>
    <source>
        <strain evidence="1 2">CCAP 1448/3</strain>
    </source>
</reference>
<dbReference type="Proteomes" id="UP000238762">
    <property type="component" value="Unassembled WGS sequence"/>
</dbReference>
<sequence length="831" mass="95013">MSGNSLLDRLPQLPLILAGPIVRRVESHRVTVWVALQRPSLVTLKVYSTQDGAGLVIDRQIFQGSQQTISLGKYLYLVAVTAKPIQSEGLDAEKIYAYDLDFGSAEGSLISPSVNPHPISYFDHKLPTFATTPINPNHLRIVHGSCRKPHGSGRDALSMLDLLIEENAYQPSLRPQQLFLTGDQIYGDDVANPLLYLATEIGDTLLGWVEQLPFQRSSDSETIYKEARNLLPGQRSDLVRDYGGFTAMLPNQPDKAKSHLLSFGEYVAMYLLVWSPILWPQEFPQIPDRLLSAMGDAKDKAAKIWQEEVFALGNFCTHLPRVRRVLANVPTYMIFDDHDVSDDCYLNQQWCLRVFGKPLGRRVVQNAVLAYAICQGWGNTPEQFELGKIGNKLLDATVKWSQSQGSDESDWQAIAHYLSMPKIDPKTGLPLFRSDGDVFILDSDALDEGNYLSWNYHLVDRCFEVLVLDTRTWRGYPLIDEANSQEVNQVENLDDVSDRLPILLSPTAFDTQIRQCLARTQNSGIPITIIVLPTNIESLWLIDVIQQWHLSKGRVFESDVGDAWNLNKKGFSQLLATLFEQRDRIVVFSGDIHYSSAVRINYWAKTSDNIQSSKILAQLTSSALKNAEQKTYIINTKVKALAPELPQDWAGWYGIPKLVEIQTIQERVKVVDVPILEEPPVIKQIRSHWSNGNIAWEITVSDREQFPDWRYRIEWMRRQPAKESVRQKSDLLVKEMQTADHKRWKNLQKLVSWLWRNRWLQDGEEAIGYSNFSLVSFIWSEATDGDKIVVQDVYWRSPWQHKYIVYSRYYVSLKLDNPPPQIREISQFKLP</sequence>
<dbReference type="PANTHER" id="PTHR37031:SF2">
    <property type="entry name" value="PHOD-LIKE PHOSPHATASE METALLOPHOSPHATASE DOMAIN-CONTAINING PROTEIN"/>
    <property type="match status" value="1"/>
</dbReference>
<protein>
    <submittedName>
        <fullName evidence="1">PhoD-like phosphatase</fullName>
    </submittedName>
</protein>
<dbReference type="SUPFAM" id="SSF56300">
    <property type="entry name" value="Metallo-dependent phosphatases"/>
    <property type="match status" value="1"/>
</dbReference>
<evidence type="ECO:0000313" key="1">
    <source>
        <dbReference type="EMBL" id="PSB02042.1"/>
    </source>
</evidence>
<gene>
    <name evidence="1" type="ORF">C7B64_15200</name>
</gene>
<keyword evidence="2" id="KW-1185">Reference proteome</keyword>
<dbReference type="AlphaFoldDB" id="A0A2T1C1C4"/>
<dbReference type="EMBL" id="PVWJ01000076">
    <property type="protein sequence ID" value="PSB02042.1"/>
    <property type="molecule type" value="Genomic_DNA"/>
</dbReference>
<organism evidence="1 2">
    <name type="scientific">Merismopedia glauca CCAP 1448/3</name>
    <dbReference type="NCBI Taxonomy" id="1296344"/>
    <lineage>
        <taxon>Bacteria</taxon>
        <taxon>Bacillati</taxon>
        <taxon>Cyanobacteriota</taxon>
        <taxon>Cyanophyceae</taxon>
        <taxon>Synechococcales</taxon>
        <taxon>Merismopediaceae</taxon>
        <taxon>Merismopedia</taxon>
    </lineage>
</organism>
<name>A0A2T1C1C4_9CYAN</name>
<comment type="caution">
    <text evidence="1">The sequence shown here is derived from an EMBL/GenBank/DDBJ whole genome shotgun (WGS) entry which is preliminary data.</text>
</comment>